<dbReference type="Gene3D" id="3.90.220.20">
    <property type="entry name" value="DNA methylase specificity domains"/>
    <property type="match status" value="1"/>
</dbReference>
<reference evidence="5 6" key="1">
    <citation type="submission" date="2014-11" db="EMBL/GenBank/DDBJ databases">
        <title>Pan-genome of Gallibacterium spp.</title>
        <authorList>
            <person name="Kudirkiene E."/>
            <person name="Bojesen A.M."/>
        </authorList>
    </citation>
    <scope>NUCLEOTIDE SEQUENCE [LARGE SCALE GENOMIC DNA]</scope>
    <source>
        <strain evidence="5 6">F150</strain>
    </source>
</reference>
<dbReference type="InterPro" id="IPR052021">
    <property type="entry name" value="Type-I_RS_S_subunit"/>
</dbReference>
<keyword evidence="6" id="KW-1185">Reference proteome</keyword>
<dbReference type="Pfam" id="PF01420">
    <property type="entry name" value="Methylase_S"/>
    <property type="match status" value="1"/>
</dbReference>
<dbReference type="InterPro" id="IPR000055">
    <property type="entry name" value="Restrct_endonuc_typeI_TRD"/>
</dbReference>
<accession>A0A1A7NN74</accession>
<name>A0A1A7NN74_9PAST</name>
<evidence type="ECO:0000259" key="4">
    <source>
        <dbReference type="Pfam" id="PF01420"/>
    </source>
</evidence>
<comment type="similarity">
    <text evidence="1">Belongs to the type-I restriction system S methylase family.</text>
</comment>
<proteinExistence type="inferred from homology"/>
<dbReference type="GO" id="GO:0003677">
    <property type="term" value="F:DNA binding"/>
    <property type="evidence" value="ECO:0007669"/>
    <property type="project" value="UniProtKB-KW"/>
</dbReference>
<dbReference type="GO" id="GO:0009307">
    <property type="term" value="P:DNA restriction-modification system"/>
    <property type="evidence" value="ECO:0007669"/>
    <property type="project" value="UniProtKB-KW"/>
</dbReference>
<organism evidence="5 6">
    <name type="scientific">Gallibacterium salpingitidis</name>
    <dbReference type="NCBI Taxonomy" id="505341"/>
    <lineage>
        <taxon>Bacteria</taxon>
        <taxon>Pseudomonadati</taxon>
        <taxon>Pseudomonadota</taxon>
        <taxon>Gammaproteobacteria</taxon>
        <taxon>Pasteurellales</taxon>
        <taxon>Pasteurellaceae</taxon>
        <taxon>Gallibacterium</taxon>
    </lineage>
</organism>
<protein>
    <recommendedName>
        <fullName evidence="4">Type I restriction modification DNA specificity domain-containing protein</fullName>
    </recommendedName>
</protein>
<comment type="caution">
    <text evidence="5">The sequence shown here is derived from an EMBL/GenBank/DDBJ whole genome shotgun (WGS) entry which is preliminary data.</text>
</comment>
<keyword evidence="2" id="KW-0680">Restriction system</keyword>
<dbReference type="EMBL" id="JTJL01000075">
    <property type="protein sequence ID" value="OBW90981.1"/>
    <property type="molecule type" value="Genomic_DNA"/>
</dbReference>
<gene>
    <name evidence="5" type="ORF">QS62_11170</name>
</gene>
<dbReference type="InterPro" id="IPR044946">
    <property type="entry name" value="Restrct_endonuc_typeI_TRD_sf"/>
</dbReference>
<sequence length="192" mass="21841">MMKFKDILTISSGIPFSRIEEDFSAPSYSVYSQNDLQADLGITSVCIENKLLRTYDKVSTVKTGDIIFSLISGTAARVQAARSGYIYSQNYAVLLPNPIIDKNFLVYLINCDQDVKHQFAASMQGSQVLKYTLNQLRQLELKTLPDLSIQQAIGKIYMSQNRLMTLKNRLIERENQYLLSSLNNLIKQEKNK</sequence>
<keyword evidence="3" id="KW-0238">DNA-binding</keyword>
<evidence type="ECO:0000256" key="1">
    <source>
        <dbReference type="ARBA" id="ARBA00010923"/>
    </source>
</evidence>
<feature type="domain" description="Type I restriction modification DNA specificity" evidence="4">
    <location>
        <begin position="2"/>
        <end position="169"/>
    </location>
</feature>
<dbReference type="PANTHER" id="PTHR30408:SF12">
    <property type="entry name" value="TYPE I RESTRICTION ENZYME MJAVIII SPECIFICITY SUBUNIT"/>
    <property type="match status" value="1"/>
</dbReference>
<dbReference type="SUPFAM" id="SSF116734">
    <property type="entry name" value="DNA methylase specificity domain"/>
    <property type="match status" value="1"/>
</dbReference>
<evidence type="ECO:0000256" key="3">
    <source>
        <dbReference type="ARBA" id="ARBA00023125"/>
    </source>
</evidence>
<evidence type="ECO:0000313" key="6">
    <source>
        <dbReference type="Proteomes" id="UP000092649"/>
    </source>
</evidence>
<evidence type="ECO:0000256" key="2">
    <source>
        <dbReference type="ARBA" id="ARBA00022747"/>
    </source>
</evidence>
<dbReference type="AlphaFoldDB" id="A0A1A7NN74"/>
<dbReference type="Proteomes" id="UP000092649">
    <property type="component" value="Unassembled WGS sequence"/>
</dbReference>
<dbReference type="OrthoDB" id="5679005at2"/>
<evidence type="ECO:0000313" key="5">
    <source>
        <dbReference type="EMBL" id="OBW90981.1"/>
    </source>
</evidence>
<dbReference type="PANTHER" id="PTHR30408">
    <property type="entry name" value="TYPE-1 RESTRICTION ENZYME ECOKI SPECIFICITY PROTEIN"/>
    <property type="match status" value="1"/>
</dbReference>